<dbReference type="EMBL" id="AP017369">
    <property type="protein sequence ID" value="BAU95706.1"/>
    <property type="molecule type" value="Genomic_DNA"/>
</dbReference>
<evidence type="ECO:0000313" key="2">
    <source>
        <dbReference type="Proteomes" id="UP000218244"/>
    </source>
</evidence>
<dbReference type="KEGG" id="csur:N24_1444"/>
<organism evidence="1 2">
    <name type="scientific">Corynebacterium suranareeae</name>
    <dbReference type="NCBI Taxonomy" id="2506452"/>
    <lineage>
        <taxon>Bacteria</taxon>
        <taxon>Bacillati</taxon>
        <taxon>Actinomycetota</taxon>
        <taxon>Actinomycetes</taxon>
        <taxon>Mycobacteriales</taxon>
        <taxon>Corynebacteriaceae</taxon>
        <taxon>Corynebacterium</taxon>
    </lineage>
</organism>
<gene>
    <name evidence="1" type="ORF">N24_1444</name>
</gene>
<name>A0A160PQ66_9CORY</name>
<evidence type="ECO:0000313" key="1">
    <source>
        <dbReference type="EMBL" id="BAU95706.1"/>
    </source>
</evidence>
<accession>A0A160PQ66</accession>
<sequence length="68" mass="7969">MDRMLYLSNALYRRGFDLTCTLCVLSYMNTPIRNATTRLTNSTPFLQLEQIELQKWAHMILMGTLRKA</sequence>
<dbReference type="Proteomes" id="UP000218244">
    <property type="component" value="Chromosome"/>
</dbReference>
<dbReference type="AlphaFoldDB" id="A0A160PQ66"/>
<protein>
    <submittedName>
        <fullName evidence="1">Uncharacterized protein</fullName>
    </submittedName>
</protein>
<reference evidence="1 2" key="1">
    <citation type="submission" date="2016-02" db="EMBL/GenBank/DDBJ databases">
        <title>Corynebacterium glutamicum N24 whole genome sequencing project.</title>
        <authorList>
            <person name="Matsutani M."/>
            <person name="Nangtapong N."/>
            <person name="Yakushi T."/>
            <person name="Matsushita K."/>
        </authorList>
    </citation>
    <scope>NUCLEOTIDE SEQUENCE [LARGE SCALE GENOMIC DNA]</scope>
    <source>
        <strain evidence="1 2">N24</strain>
    </source>
</reference>
<keyword evidence="2" id="KW-1185">Reference proteome</keyword>
<proteinExistence type="predicted"/>